<name>A0A382Y5D7_9ZZZZ</name>
<proteinExistence type="predicted"/>
<dbReference type="EMBL" id="UINC01172799">
    <property type="protein sequence ID" value="SVD78065.1"/>
    <property type="molecule type" value="Genomic_DNA"/>
</dbReference>
<evidence type="ECO:0000259" key="1">
    <source>
        <dbReference type="Pfam" id="PF12706"/>
    </source>
</evidence>
<feature type="non-terminal residue" evidence="2">
    <location>
        <position position="1"/>
    </location>
</feature>
<dbReference type="PANTHER" id="PTHR43546">
    <property type="entry name" value="UPF0173 METAL-DEPENDENT HYDROLASE MJ1163-RELATED"/>
    <property type="match status" value="1"/>
</dbReference>
<dbReference type="SUPFAM" id="SSF56281">
    <property type="entry name" value="Metallo-hydrolase/oxidoreductase"/>
    <property type="match status" value="1"/>
</dbReference>
<dbReference type="AlphaFoldDB" id="A0A382Y5D7"/>
<accession>A0A382Y5D7</accession>
<sequence>NHTDHLDAETLLPLIAANPEMQLLVPEANRAFAAERLACDPAWLVGMVDGGHYEVAGFAVEGVPAAHEELEIDAEARHKFMGYVARCGEWTIYHSGDTMVYEGMEERLSGLGIEIALLPINGRAPERRVAGNLFGEEAARLAQAIGAHVVIPCHYEMFEFNTASPEEFSRECERLGQGSRVLHCGERWSSEELA</sequence>
<dbReference type="InterPro" id="IPR001279">
    <property type="entry name" value="Metallo-B-lactamas"/>
</dbReference>
<feature type="domain" description="Metallo-beta-lactamase" evidence="1">
    <location>
        <begin position="2"/>
        <end position="155"/>
    </location>
</feature>
<organism evidence="2">
    <name type="scientific">marine metagenome</name>
    <dbReference type="NCBI Taxonomy" id="408172"/>
    <lineage>
        <taxon>unclassified sequences</taxon>
        <taxon>metagenomes</taxon>
        <taxon>ecological metagenomes</taxon>
    </lineage>
</organism>
<dbReference type="Gene3D" id="3.60.15.10">
    <property type="entry name" value="Ribonuclease Z/Hydroxyacylglutathione hydrolase-like"/>
    <property type="match status" value="1"/>
</dbReference>
<dbReference type="Pfam" id="PF12706">
    <property type="entry name" value="Lactamase_B_2"/>
    <property type="match status" value="1"/>
</dbReference>
<dbReference type="InterPro" id="IPR050114">
    <property type="entry name" value="UPF0173_UPF0282_UlaG_hydrolase"/>
</dbReference>
<evidence type="ECO:0000313" key="2">
    <source>
        <dbReference type="EMBL" id="SVD78065.1"/>
    </source>
</evidence>
<gene>
    <name evidence="2" type="ORF">METZ01_LOCUS430919</name>
</gene>
<reference evidence="2" key="1">
    <citation type="submission" date="2018-05" db="EMBL/GenBank/DDBJ databases">
        <authorList>
            <person name="Lanie J.A."/>
            <person name="Ng W.-L."/>
            <person name="Kazmierczak K.M."/>
            <person name="Andrzejewski T.M."/>
            <person name="Davidsen T.M."/>
            <person name="Wayne K.J."/>
            <person name="Tettelin H."/>
            <person name="Glass J.I."/>
            <person name="Rusch D."/>
            <person name="Podicherti R."/>
            <person name="Tsui H.-C.T."/>
            <person name="Winkler M.E."/>
        </authorList>
    </citation>
    <scope>NUCLEOTIDE SEQUENCE</scope>
</reference>
<protein>
    <recommendedName>
        <fullName evidence="1">Metallo-beta-lactamase domain-containing protein</fullName>
    </recommendedName>
</protein>
<dbReference type="InterPro" id="IPR036866">
    <property type="entry name" value="RibonucZ/Hydroxyglut_hydro"/>
</dbReference>